<reference evidence="2 3" key="2">
    <citation type="journal article" date="2010" name="Nucleic Acids Res.">
        <title>BeetleBase in 2010: revisions to provide comprehensive genomic information for Tribolium castaneum.</title>
        <authorList>
            <person name="Kim H.S."/>
            <person name="Murphy T."/>
            <person name="Xia J."/>
            <person name="Caragea D."/>
            <person name="Park Y."/>
            <person name="Beeman R.W."/>
            <person name="Lorenzen M.D."/>
            <person name="Butcher S."/>
            <person name="Manak J.R."/>
            <person name="Brown S.J."/>
        </authorList>
    </citation>
    <scope>GENOME REANNOTATION</scope>
    <source>
        <strain evidence="2 3">Georgia GA2</strain>
    </source>
</reference>
<evidence type="ECO:0000313" key="3">
    <source>
        <dbReference type="Proteomes" id="UP000007266"/>
    </source>
</evidence>
<dbReference type="EMBL" id="KQ971342">
    <property type="protein sequence ID" value="KYB27677.1"/>
    <property type="molecule type" value="Genomic_DNA"/>
</dbReference>
<feature type="region of interest" description="Disordered" evidence="1">
    <location>
        <begin position="1"/>
        <end position="28"/>
    </location>
</feature>
<evidence type="ECO:0000256" key="1">
    <source>
        <dbReference type="SAM" id="MobiDB-lite"/>
    </source>
</evidence>
<organism evidence="2 3">
    <name type="scientific">Tribolium castaneum</name>
    <name type="common">Red flour beetle</name>
    <dbReference type="NCBI Taxonomy" id="7070"/>
    <lineage>
        <taxon>Eukaryota</taxon>
        <taxon>Metazoa</taxon>
        <taxon>Ecdysozoa</taxon>
        <taxon>Arthropoda</taxon>
        <taxon>Hexapoda</taxon>
        <taxon>Insecta</taxon>
        <taxon>Pterygota</taxon>
        <taxon>Neoptera</taxon>
        <taxon>Endopterygota</taxon>
        <taxon>Coleoptera</taxon>
        <taxon>Polyphaga</taxon>
        <taxon>Cucujiformia</taxon>
        <taxon>Tenebrionidae</taxon>
        <taxon>Tenebrionidae incertae sedis</taxon>
        <taxon>Tribolium</taxon>
    </lineage>
</organism>
<accession>A0A139WIS8</accession>
<dbReference type="OrthoDB" id="10640914at2759"/>
<name>A0A139WIS8_TRICA</name>
<sequence>MIFAGGSTTSSLESESDNENRPSSNASEWSEILNLLEEFATSGRDDNHASSLVSPEMTMDAIIEGVASESNIGAEGSPTAFESSDTLPVQEEFLTPRIGRNGVLSFITPEITMDQVIGGLEPETALAQSIAAESSDVLPFQEEFGTPEIDYIGTNGDPSYLQSLLDTDGASSADIEYLIPPHFWDDIEECDESFGYGNRFYQSTPKTSRSPSEADTVVLNLLEDEII</sequence>
<protein>
    <submittedName>
        <fullName evidence="2">Uncharacterized protein</fullName>
    </submittedName>
</protein>
<dbReference type="AlphaFoldDB" id="A0A139WIS8"/>
<keyword evidence="3" id="KW-1185">Reference proteome</keyword>
<feature type="compositionally biased region" description="Low complexity" evidence="1">
    <location>
        <begin position="1"/>
        <end position="13"/>
    </location>
</feature>
<evidence type="ECO:0000313" key="2">
    <source>
        <dbReference type="EMBL" id="KYB27677.1"/>
    </source>
</evidence>
<reference evidence="2 3" key="1">
    <citation type="journal article" date="2008" name="Nature">
        <title>The genome of the model beetle and pest Tribolium castaneum.</title>
        <authorList>
            <consortium name="Tribolium Genome Sequencing Consortium"/>
            <person name="Richards S."/>
            <person name="Gibbs R.A."/>
            <person name="Weinstock G.M."/>
            <person name="Brown S.J."/>
            <person name="Denell R."/>
            <person name="Beeman R.W."/>
            <person name="Gibbs R."/>
            <person name="Beeman R.W."/>
            <person name="Brown S.J."/>
            <person name="Bucher G."/>
            <person name="Friedrich M."/>
            <person name="Grimmelikhuijzen C.J."/>
            <person name="Klingler M."/>
            <person name="Lorenzen M."/>
            <person name="Richards S."/>
            <person name="Roth S."/>
            <person name="Schroder R."/>
            <person name="Tautz D."/>
            <person name="Zdobnov E.M."/>
            <person name="Muzny D."/>
            <person name="Gibbs R.A."/>
            <person name="Weinstock G.M."/>
            <person name="Attaway T."/>
            <person name="Bell S."/>
            <person name="Buhay C.J."/>
            <person name="Chandrabose M.N."/>
            <person name="Chavez D."/>
            <person name="Clerk-Blankenburg K.P."/>
            <person name="Cree A."/>
            <person name="Dao M."/>
            <person name="Davis C."/>
            <person name="Chacko J."/>
            <person name="Dinh H."/>
            <person name="Dugan-Rocha S."/>
            <person name="Fowler G."/>
            <person name="Garner T.T."/>
            <person name="Garnes J."/>
            <person name="Gnirke A."/>
            <person name="Hawes A."/>
            <person name="Hernandez J."/>
            <person name="Hines S."/>
            <person name="Holder M."/>
            <person name="Hume J."/>
            <person name="Jhangiani S.N."/>
            <person name="Joshi V."/>
            <person name="Khan Z.M."/>
            <person name="Jackson L."/>
            <person name="Kovar C."/>
            <person name="Kowis A."/>
            <person name="Lee S."/>
            <person name="Lewis L.R."/>
            <person name="Margolis J."/>
            <person name="Morgan M."/>
            <person name="Nazareth L.V."/>
            <person name="Nguyen N."/>
            <person name="Okwuonu G."/>
            <person name="Parker D."/>
            <person name="Richards S."/>
            <person name="Ruiz S.J."/>
            <person name="Santibanez J."/>
            <person name="Savard J."/>
            <person name="Scherer S.E."/>
            <person name="Schneider B."/>
            <person name="Sodergren E."/>
            <person name="Tautz D."/>
            <person name="Vattahil S."/>
            <person name="Villasana D."/>
            <person name="White C.S."/>
            <person name="Wright R."/>
            <person name="Park Y."/>
            <person name="Beeman R.W."/>
            <person name="Lord J."/>
            <person name="Oppert B."/>
            <person name="Lorenzen M."/>
            <person name="Brown S."/>
            <person name="Wang L."/>
            <person name="Savard J."/>
            <person name="Tautz D."/>
            <person name="Richards S."/>
            <person name="Weinstock G."/>
            <person name="Gibbs R.A."/>
            <person name="Liu Y."/>
            <person name="Worley K."/>
            <person name="Weinstock G."/>
            <person name="Elsik C.G."/>
            <person name="Reese J.T."/>
            <person name="Elhaik E."/>
            <person name="Landan G."/>
            <person name="Graur D."/>
            <person name="Arensburger P."/>
            <person name="Atkinson P."/>
            <person name="Beeman R.W."/>
            <person name="Beidler J."/>
            <person name="Brown S.J."/>
            <person name="Demuth J.P."/>
            <person name="Drury D.W."/>
            <person name="Du Y.Z."/>
            <person name="Fujiwara H."/>
            <person name="Lorenzen M."/>
            <person name="Maselli V."/>
            <person name="Osanai M."/>
            <person name="Park Y."/>
            <person name="Robertson H.M."/>
            <person name="Tu Z."/>
            <person name="Wang J.J."/>
            <person name="Wang S."/>
            <person name="Richards S."/>
            <person name="Song H."/>
            <person name="Zhang L."/>
            <person name="Sodergren E."/>
            <person name="Werner D."/>
            <person name="Stanke M."/>
            <person name="Morgenstern B."/>
            <person name="Solovyev V."/>
            <person name="Kosarev P."/>
            <person name="Brown G."/>
            <person name="Chen H.C."/>
            <person name="Ermolaeva O."/>
            <person name="Hlavina W."/>
            <person name="Kapustin Y."/>
            <person name="Kiryutin B."/>
            <person name="Kitts P."/>
            <person name="Maglott D."/>
            <person name="Pruitt K."/>
            <person name="Sapojnikov V."/>
            <person name="Souvorov A."/>
            <person name="Mackey A.J."/>
            <person name="Waterhouse R.M."/>
            <person name="Wyder S."/>
            <person name="Zdobnov E.M."/>
            <person name="Zdobnov E.M."/>
            <person name="Wyder S."/>
            <person name="Kriventseva E.V."/>
            <person name="Kadowaki T."/>
            <person name="Bork P."/>
            <person name="Aranda M."/>
            <person name="Bao R."/>
            <person name="Beermann A."/>
            <person name="Berns N."/>
            <person name="Bolognesi R."/>
            <person name="Bonneton F."/>
            <person name="Bopp D."/>
            <person name="Brown S.J."/>
            <person name="Bucher G."/>
            <person name="Butts T."/>
            <person name="Chaumot A."/>
            <person name="Denell R.E."/>
            <person name="Ferrier D.E."/>
            <person name="Friedrich M."/>
            <person name="Gordon C.M."/>
            <person name="Jindra M."/>
            <person name="Klingler M."/>
            <person name="Lan Q."/>
            <person name="Lattorff H.M."/>
            <person name="Laudet V."/>
            <person name="von Levetsow C."/>
            <person name="Liu Z."/>
            <person name="Lutz R."/>
            <person name="Lynch J.A."/>
            <person name="da Fonseca R.N."/>
            <person name="Posnien N."/>
            <person name="Reuter R."/>
            <person name="Roth S."/>
            <person name="Savard J."/>
            <person name="Schinko J.B."/>
            <person name="Schmitt C."/>
            <person name="Schoppmeier M."/>
            <person name="Schroder R."/>
            <person name="Shippy T.D."/>
            <person name="Simonnet F."/>
            <person name="Marques-Souza H."/>
            <person name="Tautz D."/>
            <person name="Tomoyasu Y."/>
            <person name="Trauner J."/>
            <person name="Van der Zee M."/>
            <person name="Vervoort M."/>
            <person name="Wittkopp N."/>
            <person name="Wimmer E.A."/>
            <person name="Yang X."/>
            <person name="Jones A.K."/>
            <person name="Sattelle D.B."/>
            <person name="Ebert P.R."/>
            <person name="Nelson D."/>
            <person name="Scott J.G."/>
            <person name="Beeman R.W."/>
            <person name="Muthukrishnan S."/>
            <person name="Kramer K.J."/>
            <person name="Arakane Y."/>
            <person name="Beeman R.W."/>
            <person name="Zhu Q."/>
            <person name="Hogenkamp D."/>
            <person name="Dixit R."/>
            <person name="Oppert B."/>
            <person name="Jiang H."/>
            <person name="Zou Z."/>
            <person name="Marshall J."/>
            <person name="Elpidina E."/>
            <person name="Vinokurov K."/>
            <person name="Oppert C."/>
            <person name="Zou Z."/>
            <person name="Evans J."/>
            <person name="Lu Z."/>
            <person name="Zhao P."/>
            <person name="Sumathipala N."/>
            <person name="Altincicek B."/>
            <person name="Vilcinskas A."/>
            <person name="Williams M."/>
            <person name="Hultmark D."/>
            <person name="Hetru C."/>
            <person name="Jiang H."/>
            <person name="Grimmelikhuijzen C.J."/>
            <person name="Hauser F."/>
            <person name="Cazzamali G."/>
            <person name="Williamson M."/>
            <person name="Park Y."/>
            <person name="Li B."/>
            <person name="Tanaka Y."/>
            <person name="Predel R."/>
            <person name="Neupert S."/>
            <person name="Schachtner J."/>
            <person name="Verleyen P."/>
            <person name="Raible F."/>
            <person name="Bork P."/>
            <person name="Friedrich M."/>
            <person name="Walden K.K."/>
            <person name="Robertson H.M."/>
            <person name="Angeli S."/>
            <person name="Foret S."/>
            <person name="Bucher G."/>
            <person name="Schuetz S."/>
            <person name="Maleszka R."/>
            <person name="Wimmer E.A."/>
            <person name="Beeman R.W."/>
            <person name="Lorenzen M."/>
            <person name="Tomoyasu Y."/>
            <person name="Miller S.C."/>
            <person name="Grossmann D."/>
            <person name="Bucher G."/>
        </authorList>
    </citation>
    <scope>NUCLEOTIDE SEQUENCE [LARGE SCALE GENOMIC DNA]</scope>
    <source>
        <strain evidence="2 3">Georgia GA2</strain>
    </source>
</reference>
<gene>
    <name evidence="2" type="primary">AUGUSTUS-3.0.2_14161</name>
    <name evidence="2" type="ORF">TcasGA2_TC014161</name>
</gene>
<dbReference type="Proteomes" id="UP000007266">
    <property type="component" value="Linkage group 5"/>
</dbReference>
<proteinExistence type="predicted"/>